<sequence length="243" mass="29104">MKKTNYFYIDEAGHINNNSTIFIHGCVKTDSPETLLESINEITDEILNDDYFIEDIETIKQQGFHATDNHPDVRKHYYKRLHYFNFRAYFVVVNKNSEYFKNLKAEKDDFEIFEIFLKKLIKDRIQSNKNDKNIFYFEDIEIAKKSFKNIVKDIFESFDETFDLEYHITGKELINLSIIDYLNYILYSILKSDKKDDRMEKNFNLISPRIGVINILHKNVFLGRKKTEDKKINIINLKREYSG</sequence>
<dbReference type="AlphaFoldDB" id="A0A1H4FXQ4"/>
<name>A0A1H4FXQ4_9FLAO</name>
<organism evidence="1 2">
    <name type="scientific">Flavobacterium gillisiae</name>
    <dbReference type="NCBI Taxonomy" id="150146"/>
    <lineage>
        <taxon>Bacteria</taxon>
        <taxon>Pseudomonadati</taxon>
        <taxon>Bacteroidota</taxon>
        <taxon>Flavobacteriia</taxon>
        <taxon>Flavobacteriales</taxon>
        <taxon>Flavobacteriaceae</taxon>
        <taxon>Flavobacterium</taxon>
    </lineage>
</organism>
<dbReference type="STRING" id="150146.SAMN05443667_115101"/>
<reference evidence="2" key="1">
    <citation type="submission" date="2016-10" db="EMBL/GenBank/DDBJ databases">
        <authorList>
            <person name="Varghese N."/>
            <person name="Submissions S."/>
        </authorList>
    </citation>
    <scope>NUCLEOTIDE SEQUENCE [LARGE SCALE GENOMIC DNA]</scope>
    <source>
        <strain evidence="2">DSM 22376</strain>
    </source>
</reference>
<protein>
    <recommendedName>
        <fullName evidence="3">DUF3800 domain-containing protein</fullName>
    </recommendedName>
</protein>
<evidence type="ECO:0000313" key="2">
    <source>
        <dbReference type="Proteomes" id="UP000198951"/>
    </source>
</evidence>
<dbReference type="RefSeq" id="WP_091093287.1">
    <property type="nucleotide sequence ID" value="NZ_FNRD01000015.1"/>
</dbReference>
<keyword evidence="2" id="KW-1185">Reference proteome</keyword>
<evidence type="ECO:0008006" key="3">
    <source>
        <dbReference type="Google" id="ProtNLM"/>
    </source>
</evidence>
<evidence type="ECO:0000313" key="1">
    <source>
        <dbReference type="EMBL" id="SEB02133.1"/>
    </source>
</evidence>
<dbReference type="EMBL" id="FNRD01000015">
    <property type="protein sequence ID" value="SEB02133.1"/>
    <property type="molecule type" value="Genomic_DNA"/>
</dbReference>
<dbReference type="Proteomes" id="UP000198951">
    <property type="component" value="Unassembled WGS sequence"/>
</dbReference>
<gene>
    <name evidence="1" type="ORF">SAMN05443667_115101</name>
</gene>
<accession>A0A1H4FXQ4</accession>
<dbReference type="OrthoDB" id="1328522at2"/>
<proteinExistence type="predicted"/>